<organism evidence="1 2">
    <name type="scientific">Rhodanobacter umsongensis</name>
    <dbReference type="NCBI Taxonomy" id="633153"/>
    <lineage>
        <taxon>Bacteria</taxon>
        <taxon>Pseudomonadati</taxon>
        <taxon>Pseudomonadota</taxon>
        <taxon>Gammaproteobacteria</taxon>
        <taxon>Lysobacterales</taxon>
        <taxon>Rhodanobacteraceae</taxon>
        <taxon>Rhodanobacter</taxon>
    </lineage>
</organism>
<keyword evidence="2" id="KW-1185">Reference proteome</keyword>
<dbReference type="Proteomes" id="UP001596013">
    <property type="component" value="Unassembled WGS sequence"/>
</dbReference>
<accession>A0ABW0JIK0</accession>
<evidence type="ECO:0000313" key="2">
    <source>
        <dbReference type="Proteomes" id="UP001596013"/>
    </source>
</evidence>
<name>A0ABW0JIK0_9GAMM</name>
<comment type="caution">
    <text evidence="1">The sequence shown here is derived from an EMBL/GenBank/DDBJ whole genome shotgun (WGS) entry which is preliminary data.</text>
</comment>
<proteinExistence type="predicted"/>
<reference evidence="2" key="1">
    <citation type="journal article" date="2019" name="Int. J. Syst. Evol. Microbiol.">
        <title>The Global Catalogue of Microorganisms (GCM) 10K type strain sequencing project: providing services to taxonomists for standard genome sequencing and annotation.</title>
        <authorList>
            <consortium name="The Broad Institute Genomics Platform"/>
            <consortium name="The Broad Institute Genome Sequencing Center for Infectious Disease"/>
            <person name="Wu L."/>
            <person name="Ma J."/>
        </authorList>
    </citation>
    <scope>NUCLEOTIDE SEQUENCE [LARGE SCALE GENOMIC DNA]</scope>
    <source>
        <strain evidence="2">JCM 17130</strain>
    </source>
</reference>
<evidence type="ECO:0000313" key="1">
    <source>
        <dbReference type="EMBL" id="MFC5435260.1"/>
    </source>
</evidence>
<dbReference type="RefSeq" id="WP_377301394.1">
    <property type="nucleotide sequence ID" value="NZ_JBHSMK010000002.1"/>
</dbReference>
<dbReference type="EMBL" id="JBHSMK010000002">
    <property type="protein sequence ID" value="MFC5435260.1"/>
    <property type="molecule type" value="Genomic_DNA"/>
</dbReference>
<gene>
    <name evidence="1" type="ORF">ACFPME_01745</name>
</gene>
<protein>
    <submittedName>
        <fullName evidence="1">Uncharacterized protein</fullName>
    </submittedName>
</protein>
<sequence length="54" mass="5283">MKFETLMLQTLFGASLLVCLLVLGAMLTSRATVASVAAGDAPTAVAAVTAGTAG</sequence>